<evidence type="ECO:0000256" key="2">
    <source>
        <dbReference type="ARBA" id="ARBA00005262"/>
    </source>
</evidence>
<evidence type="ECO:0000256" key="1">
    <source>
        <dbReference type="ARBA" id="ARBA00004651"/>
    </source>
</evidence>
<comment type="similarity">
    <text evidence="2">Belongs to the chromate ion transporter (CHR) (TC 2.A.51) family.</text>
</comment>
<evidence type="ECO:0008006" key="12">
    <source>
        <dbReference type="Google" id="ProtNLM"/>
    </source>
</evidence>
<dbReference type="AlphaFoldDB" id="A0A2M9ZNY8"/>
<dbReference type="GO" id="GO:0015109">
    <property type="term" value="F:chromate transmembrane transporter activity"/>
    <property type="evidence" value="ECO:0007669"/>
    <property type="project" value="InterPro"/>
</dbReference>
<feature type="transmembrane region" description="Helical" evidence="7">
    <location>
        <begin position="161"/>
        <end position="179"/>
    </location>
</feature>
<evidence type="ECO:0000256" key="4">
    <source>
        <dbReference type="ARBA" id="ARBA00022692"/>
    </source>
</evidence>
<comment type="caution">
    <text evidence="9">The sequence shown here is derived from an EMBL/GenBank/DDBJ whole genome shotgun (WGS) entry which is preliminary data.</text>
</comment>
<feature type="transmembrane region" description="Helical" evidence="7">
    <location>
        <begin position="315"/>
        <end position="336"/>
    </location>
</feature>
<dbReference type="EMBL" id="NPDY01000002">
    <property type="protein sequence ID" value="PJZ70905.1"/>
    <property type="molecule type" value="Genomic_DNA"/>
</dbReference>
<feature type="transmembrane region" description="Helical" evidence="7">
    <location>
        <begin position="78"/>
        <end position="100"/>
    </location>
</feature>
<feature type="transmembrane region" description="Helical" evidence="7">
    <location>
        <begin position="376"/>
        <end position="396"/>
    </location>
</feature>
<feature type="transmembrane region" description="Helical" evidence="7">
    <location>
        <begin position="240"/>
        <end position="261"/>
    </location>
</feature>
<dbReference type="PIRSF" id="PIRSF004810">
    <property type="entry name" value="ChrA"/>
    <property type="match status" value="1"/>
</dbReference>
<evidence type="ECO:0000313" key="10">
    <source>
        <dbReference type="Proteomes" id="UP000231962"/>
    </source>
</evidence>
<organism evidence="9 11">
    <name type="scientific">Leptospira perolatii</name>
    <dbReference type="NCBI Taxonomy" id="2023191"/>
    <lineage>
        <taxon>Bacteria</taxon>
        <taxon>Pseudomonadati</taxon>
        <taxon>Spirochaetota</taxon>
        <taxon>Spirochaetia</taxon>
        <taxon>Leptospirales</taxon>
        <taxon>Leptospiraceae</taxon>
        <taxon>Leptospira</taxon>
    </lineage>
</organism>
<name>A0A2M9ZNY8_9LEPT</name>
<protein>
    <recommendedName>
        <fullName evidence="12">Chromate transporter</fullName>
    </recommendedName>
</protein>
<reference evidence="10 11" key="1">
    <citation type="submission" date="2017-07" db="EMBL/GenBank/DDBJ databases">
        <title>Leptospira spp. isolated from tropical soils.</title>
        <authorList>
            <person name="Thibeaux R."/>
            <person name="Iraola G."/>
            <person name="Ferres I."/>
            <person name="Bierque E."/>
            <person name="Girault D."/>
            <person name="Soupe-Gilbert M.-E."/>
            <person name="Picardeau M."/>
            <person name="Goarant C."/>
        </authorList>
    </citation>
    <scope>NUCLEOTIDE SEQUENCE [LARGE SCALE GENOMIC DNA]</scope>
    <source>
        <strain evidence="9 11">FH1-B-B1</strain>
        <strain evidence="8 10">FH1-B-C1</strain>
    </source>
</reference>
<feature type="transmembrane region" description="Helical" evidence="7">
    <location>
        <begin position="210"/>
        <end position="228"/>
    </location>
</feature>
<keyword evidence="10" id="KW-1185">Reference proteome</keyword>
<feature type="transmembrane region" description="Helical" evidence="7">
    <location>
        <begin position="112"/>
        <end position="132"/>
    </location>
</feature>
<feature type="transmembrane region" description="Helical" evidence="7">
    <location>
        <begin position="282"/>
        <end position="303"/>
    </location>
</feature>
<evidence type="ECO:0000313" key="8">
    <source>
        <dbReference type="EMBL" id="PJZ70905.1"/>
    </source>
</evidence>
<feature type="transmembrane region" description="Helical" evidence="7">
    <location>
        <begin position="15"/>
        <end position="36"/>
    </location>
</feature>
<feature type="transmembrane region" description="Helical" evidence="7">
    <location>
        <begin position="348"/>
        <end position="370"/>
    </location>
</feature>
<keyword evidence="5 7" id="KW-1133">Transmembrane helix</keyword>
<dbReference type="GO" id="GO:0005886">
    <property type="term" value="C:plasma membrane"/>
    <property type="evidence" value="ECO:0007669"/>
    <property type="project" value="UniProtKB-SubCell"/>
</dbReference>
<keyword evidence="3" id="KW-1003">Cell membrane</keyword>
<evidence type="ECO:0000313" key="9">
    <source>
        <dbReference type="EMBL" id="PJZ73800.1"/>
    </source>
</evidence>
<dbReference type="Proteomes" id="UP000231962">
    <property type="component" value="Unassembled WGS sequence"/>
</dbReference>
<dbReference type="OrthoDB" id="9788907at2"/>
<proteinExistence type="inferred from homology"/>
<feature type="transmembrane region" description="Helical" evidence="7">
    <location>
        <begin position="403"/>
        <end position="421"/>
    </location>
</feature>
<dbReference type="RefSeq" id="WP_100712908.1">
    <property type="nucleotide sequence ID" value="NZ_NPDY01000002.1"/>
</dbReference>
<accession>A0A2M9ZNY8</accession>
<evidence type="ECO:0000256" key="3">
    <source>
        <dbReference type="ARBA" id="ARBA00022475"/>
    </source>
</evidence>
<evidence type="ECO:0000256" key="7">
    <source>
        <dbReference type="SAM" id="Phobius"/>
    </source>
</evidence>
<feature type="transmembrane region" description="Helical" evidence="7">
    <location>
        <begin position="139"/>
        <end position="155"/>
    </location>
</feature>
<sequence>MNPSLKEALRFWFKLGWISFGGPAGQIAILHNFLVIEKKWIDEKRFLHALSFCMMLPGPEAQQLATYTGWILHGTKGAILAGLLFILPSVWILLLLSWLYVSYGRLFAVEAIFYGLKPAVLGIILSSLVRLIKTSIKTRLHVFVSLGCLIGMLWLKLSFPIILLFAILVGGISTAFGYGNKKVPEKTEEPFFVKEKGSESENHWRTISRISSVGIFLWATPQIALLLWNKANYSFWKTLSIFFTKAAFLTFGGAYAVLPYIAEASVNELKWLETSQMIDGLALGESTPGPLIMVLPFVGYLAGYHQFGTHLYGGVAFLLTVFYTFLPSFLFILIGSPIFDKWKDNQRLSLLFSFVTAAVVGALSQLTVIFGKAVLFPVNQATPILLFWIIATFFVLHFKKIQILPWIGISSAFGLGLRTLFSL</sequence>
<dbReference type="EMBL" id="NPDZ01000003">
    <property type="protein sequence ID" value="PJZ73800.1"/>
    <property type="molecule type" value="Genomic_DNA"/>
</dbReference>
<dbReference type="NCBIfam" id="TIGR00937">
    <property type="entry name" value="2A51"/>
    <property type="match status" value="1"/>
</dbReference>
<evidence type="ECO:0000256" key="5">
    <source>
        <dbReference type="ARBA" id="ARBA00022989"/>
    </source>
</evidence>
<evidence type="ECO:0000313" key="11">
    <source>
        <dbReference type="Proteomes" id="UP000231990"/>
    </source>
</evidence>
<dbReference type="InterPro" id="IPR003370">
    <property type="entry name" value="Chromate_transpt"/>
</dbReference>
<dbReference type="Pfam" id="PF02417">
    <property type="entry name" value="Chromate_transp"/>
    <property type="match status" value="2"/>
</dbReference>
<keyword evidence="4 7" id="KW-0812">Transmembrane</keyword>
<keyword evidence="6 7" id="KW-0472">Membrane</keyword>
<dbReference type="InterPro" id="IPR014047">
    <property type="entry name" value="Chr_Tranpt_l_chain"/>
</dbReference>
<dbReference type="Proteomes" id="UP000231990">
    <property type="component" value="Unassembled WGS sequence"/>
</dbReference>
<dbReference type="PANTHER" id="PTHR33567:SF3">
    <property type="entry name" value="CHROMATE ION TRANSPORTER (EUROFUNG)"/>
    <property type="match status" value="1"/>
</dbReference>
<gene>
    <name evidence="8" type="ORF">CH360_05200</name>
    <name evidence="9" type="ORF">CH373_06470</name>
</gene>
<evidence type="ECO:0000256" key="6">
    <source>
        <dbReference type="ARBA" id="ARBA00023136"/>
    </source>
</evidence>
<dbReference type="PANTHER" id="PTHR33567">
    <property type="entry name" value="CHROMATE ION TRANSPORTER (EUROFUNG)"/>
    <property type="match status" value="1"/>
</dbReference>
<comment type="subcellular location">
    <subcellularLocation>
        <location evidence="1">Cell membrane</location>
        <topology evidence="1">Multi-pass membrane protein</topology>
    </subcellularLocation>
</comment>